<dbReference type="AlphaFoldDB" id="X6NMR0"/>
<name>X6NMR0_RETFI</name>
<comment type="caution">
    <text evidence="2">The sequence shown here is derived from an EMBL/GenBank/DDBJ whole genome shotgun (WGS) entry which is preliminary data.</text>
</comment>
<proteinExistence type="predicted"/>
<keyword evidence="1" id="KW-1133">Transmembrane helix</keyword>
<keyword evidence="1" id="KW-0472">Membrane</keyword>
<keyword evidence="1" id="KW-0812">Transmembrane</keyword>
<dbReference type="Proteomes" id="UP000023152">
    <property type="component" value="Unassembled WGS sequence"/>
</dbReference>
<sequence>MIFVFKEYCLIKIANVKISKNEHKKDNFALIDNTLKNAILTCNPTKIETKFKTISTRKKFLKLLNIIKNEMYLKQKIFLKNVDFSYTKLITFKDLVQSRKIPISLCSRKHSKAKSEKLNFSLKLLKLSTWTLVLRNNTTFLNSDVILFTFLKYWALCFVWSSYALATTYSAQKKLIFILKNYNFRLIGMDQFVHLMFSHFPYFAWTELLITTRCLK</sequence>
<accession>X6NMR0</accession>
<evidence type="ECO:0000313" key="3">
    <source>
        <dbReference type="Proteomes" id="UP000023152"/>
    </source>
</evidence>
<organism evidence="2 3">
    <name type="scientific">Reticulomyxa filosa</name>
    <dbReference type="NCBI Taxonomy" id="46433"/>
    <lineage>
        <taxon>Eukaryota</taxon>
        <taxon>Sar</taxon>
        <taxon>Rhizaria</taxon>
        <taxon>Retaria</taxon>
        <taxon>Foraminifera</taxon>
        <taxon>Monothalamids</taxon>
        <taxon>Reticulomyxidae</taxon>
        <taxon>Reticulomyxa</taxon>
    </lineage>
</organism>
<evidence type="ECO:0000313" key="2">
    <source>
        <dbReference type="EMBL" id="ETO26969.1"/>
    </source>
</evidence>
<feature type="transmembrane region" description="Helical" evidence="1">
    <location>
        <begin position="145"/>
        <end position="166"/>
    </location>
</feature>
<evidence type="ECO:0000256" key="1">
    <source>
        <dbReference type="SAM" id="Phobius"/>
    </source>
</evidence>
<dbReference type="EMBL" id="ASPP01007541">
    <property type="protein sequence ID" value="ETO26969.1"/>
    <property type="molecule type" value="Genomic_DNA"/>
</dbReference>
<reference evidence="2 3" key="1">
    <citation type="journal article" date="2013" name="Curr. Biol.">
        <title>The Genome of the Foraminiferan Reticulomyxa filosa.</title>
        <authorList>
            <person name="Glockner G."/>
            <person name="Hulsmann N."/>
            <person name="Schleicher M."/>
            <person name="Noegel A.A."/>
            <person name="Eichinger L."/>
            <person name="Gallinger C."/>
            <person name="Pawlowski J."/>
            <person name="Sierra R."/>
            <person name="Euteneuer U."/>
            <person name="Pillet L."/>
            <person name="Moustafa A."/>
            <person name="Platzer M."/>
            <person name="Groth M."/>
            <person name="Szafranski K."/>
            <person name="Schliwa M."/>
        </authorList>
    </citation>
    <scope>NUCLEOTIDE SEQUENCE [LARGE SCALE GENOMIC DNA]</scope>
</reference>
<gene>
    <name evidence="2" type="ORF">RFI_10167</name>
</gene>
<protein>
    <submittedName>
        <fullName evidence="2">Uncharacterized protein</fullName>
    </submittedName>
</protein>
<keyword evidence="3" id="KW-1185">Reference proteome</keyword>